<dbReference type="FunFam" id="1.10.260.100:FF:000001">
    <property type="entry name" value="Ubiquilin 1"/>
    <property type="match status" value="1"/>
</dbReference>
<dbReference type="InterPro" id="IPR015496">
    <property type="entry name" value="Ubiquilin"/>
</dbReference>
<evidence type="ECO:0000256" key="1">
    <source>
        <dbReference type="SAM" id="MobiDB-lite"/>
    </source>
</evidence>
<dbReference type="GO" id="GO:0031593">
    <property type="term" value="F:polyubiquitin modification-dependent protein binding"/>
    <property type="evidence" value="ECO:0007669"/>
    <property type="project" value="TreeGrafter"/>
</dbReference>
<proteinExistence type="predicted"/>
<sequence length="250" mass="27968">MPHVISQTPRMPQSGHPSGLPTDRNISLSVNRVIVHTQNLEVSSPEHIAQMLENPSIRRLLSNTEFLQKFISEHPDIQQLMQQSPEVSHLLNNSEILLQTLELARNLAMIQEIMQIQQPAQNHEHPPNSQPYLGLQTMPGGNNTLDRSCADFNDQLLNRMQDPFERNPFIALLAGQVLDQFKSSTLSPSPSLQPESSIRVCAVFLQSPQPMEPPTGSTIIPGPILSLFPPRDRITSVPFISHLAYQPYLA</sequence>
<dbReference type="GeneTree" id="ENSGT00940000163345"/>
<dbReference type="GO" id="GO:0005829">
    <property type="term" value="C:cytosol"/>
    <property type="evidence" value="ECO:0007669"/>
    <property type="project" value="TreeGrafter"/>
</dbReference>
<dbReference type="AlphaFoldDB" id="A0A8C8YDW2"/>
<dbReference type="Pfam" id="PF23195">
    <property type="entry name" value="UBQLN1"/>
    <property type="match status" value="1"/>
</dbReference>
<dbReference type="Ensembl" id="ENSPSMT00000000926.1">
    <property type="protein sequence ID" value="ENSPSMP00000000814.1"/>
    <property type="gene ID" value="ENSPSMG00000000608.1"/>
</dbReference>
<name>A0A8C8YDW2_PROSS</name>
<feature type="region of interest" description="Disordered" evidence="1">
    <location>
        <begin position="1"/>
        <end position="23"/>
    </location>
</feature>
<accession>A0A8C8YDW2</accession>
<reference evidence="2" key="2">
    <citation type="submission" date="2025-09" db="UniProtKB">
        <authorList>
            <consortium name="Ensembl"/>
        </authorList>
    </citation>
    <scope>IDENTIFICATION</scope>
</reference>
<organism evidence="2 3">
    <name type="scientific">Prolemur simus</name>
    <name type="common">Greater bamboo lemur</name>
    <name type="synonym">Hapalemur simus</name>
    <dbReference type="NCBI Taxonomy" id="1328070"/>
    <lineage>
        <taxon>Eukaryota</taxon>
        <taxon>Metazoa</taxon>
        <taxon>Chordata</taxon>
        <taxon>Craniata</taxon>
        <taxon>Vertebrata</taxon>
        <taxon>Euteleostomi</taxon>
        <taxon>Mammalia</taxon>
        <taxon>Eutheria</taxon>
        <taxon>Euarchontoglires</taxon>
        <taxon>Primates</taxon>
        <taxon>Strepsirrhini</taxon>
        <taxon>Lemuriformes</taxon>
        <taxon>Lemuridae</taxon>
        <taxon>Prolemur</taxon>
    </lineage>
</organism>
<feature type="compositionally biased region" description="Polar residues" evidence="1">
    <location>
        <begin position="1"/>
        <end position="11"/>
    </location>
</feature>
<keyword evidence="3" id="KW-1185">Reference proteome</keyword>
<dbReference type="PANTHER" id="PTHR10677">
    <property type="entry name" value="UBIQUILIN"/>
    <property type="match status" value="1"/>
</dbReference>
<reference evidence="2" key="1">
    <citation type="submission" date="2025-08" db="UniProtKB">
        <authorList>
            <consortium name="Ensembl"/>
        </authorList>
    </citation>
    <scope>IDENTIFICATION</scope>
</reference>
<dbReference type="Proteomes" id="UP000694414">
    <property type="component" value="Unplaced"/>
</dbReference>
<evidence type="ECO:0000313" key="2">
    <source>
        <dbReference type="Ensembl" id="ENSPSMP00000000814.1"/>
    </source>
</evidence>
<dbReference type="PANTHER" id="PTHR10677:SF9">
    <property type="entry name" value="UBIQUILIN-LIKE PROTEIN"/>
    <property type="match status" value="1"/>
</dbReference>
<dbReference type="GO" id="GO:0006511">
    <property type="term" value="P:ubiquitin-dependent protein catabolic process"/>
    <property type="evidence" value="ECO:0007669"/>
    <property type="project" value="TreeGrafter"/>
</dbReference>
<evidence type="ECO:0000313" key="3">
    <source>
        <dbReference type="Proteomes" id="UP000694414"/>
    </source>
</evidence>
<protein>
    <submittedName>
        <fullName evidence="2">Uncharacterized protein</fullName>
    </submittedName>
</protein>